<evidence type="ECO:0000313" key="10">
    <source>
        <dbReference type="EMBL" id="AEW75727.1"/>
    </source>
</evidence>
<keyword evidence="5" id="KW-0997">Cell inner membrane</keyword>
<dbReference type="Pfam" id="PF10625">
    <property type="entry name" value="UspB"/>
    <property type="match status" value="1"/>
</dbReference>
<evidence type="ECO:0000256" key="4">
    <source>
        <dbReference type="ARBA" id="ARBA00022475"/>
    </source>
</evidence>
<evidence type="ECO:0000256" key="9">
    <source>
        <dbReference type="HAMAP-Rule" id="MF_01088"/>
    </source>
</evidence>
<keyword evidence="4 9" id="KW-1003">Cell membrane</keyword>
<comment type="similarity">
    <text evidence="2 9">Belongs to the universal stress protein B family.</text>
</comment>
<organism evidence="10 11">
    <name type="scientific">Enterobacter ludwigii</name>
    <dbReference type="NCBI Taxonomy" id="299767"/>
    <lineage>
        <taxon>Bacteria</taxon>
        <taxon>Pseudomonadati</taxon>
        <taxon>Pseudomonadota</taxon>
        <taxon>Gammaproteobacteria</taxon>
        <taxon>Enterobacterales</taxon>
        <taxon>Enterobacteriaceae</taxon>
        <taxon>Enterobacter</taxon>
        <taxon>Enterobacter cloacae complex</taxon>
    </lineage>
</organism>
<keyword evidence="6 9" id="KW-0812">Transmembrane</keyword>
<dbReference type="AlphaFoldDB" id="G8LJZ4"/>
<name>G8LJZ4_9ENTR</name>
<evidence type="ECO:0000256" key="6">
    <source>
        <dbReference type="ARBA" id="ARBA00022692"/>
    </source>
</evidence>
<evidence type="ECO:0000256" key="2">
    <source>
        <dbReference type="ARBA" id="ARBA00009803"/>
    </source>
</evidence>
<evidence type="ECO:0000256" key="8">
    <source>
        <dbReference type="ARBA" id="ARBA00023136"/>
    </source>
</evidence>
<feature type="transmembrane region" description="Helical" evidence="9">
    <location>
        <begin position="120"/>
        <end position="140"/>
    </location>
</feature>
<comment type="subcellular location">
    <subcellularLocation>
        <location evidence="1">Cell inner membrane</location>
        <topology evidence="1">Multi-pass membrane protein</topology>
    </subcellularLocation>
    <subcellularLocation>
        <location evidence="9">Cell membrane</location>
        <topology evidence="9">Multi-pass membrane protein</topology>
    </subcellularLocation>
</comment>
<sequence>MFILSLNCLSGHWSAVAQRPCFVGVRRGGCMISTVALFWALCVVCIVNMARYFSSLRALLVVLRGCDPLLYQYVDGGGFFTSHGQPSKQMRLVGYIYYQRYRDHHDEEFIRRCERLRRQFILTSALCGLVVVSMIALMIWH</sequence>
<dbReference type="NCBIfam" id="NF003435">
    <property type="entry name" value="PRK04960.1"/>
    <property type="match status" value="1"/>
</dbReference>
<keyword evidence="8 9" id="KW-0472">Membrane</keyword>
<dbReference type="EMBL" id="CP002886">
    <property type="protein sequence ID" value="AEW75727.1"/>
    <property type="molecule type" value="Genomic_DNA"/>
</dbReference>
<dbReference type="Proteomes" id="UP000007838">
    <property type="component" value="Chromosome"/>
</dbReference>
<dbReference type="HAMAP" id="MF_01088">
    <property type="entry name" value="UspB"/>
    <property type="match status" value="1"/>
</dbReference>
<keyword evidence="7 9" id="KW-1133">Transmembrane helix</keyword>
<reference evidence="10 11" key="1">
    <citation type="journal article" date="2011" name="Stand. Genomic Sci.">
        <title>Complete genome of the onion pathogen Enterobacter cloacae EcWSU1.</title>
        <authorList>
            <person name="Humann J.L."/>
            <person name="Wildung M."/>
            <person name="Cheng C.H."/>
            <person name="Lee T."/>
            <person name="Stewart J.E."/>
            <person name="Drew J.C."/>
            <person name="Triplett E.W."/>
            <person name="Main D."/>
            <person name="Schroeder B.K."/>
        </authorList>
    </citation>
    <scope>NUCLEOTIDE SEQUENCE [LARGE SCALE GENOMIC DNA]</scope>
    <source>
        <strain evidence="10 11">EcWSU1</strain>
    </source>
</reference>
<evidence type="ECO:0000256" key="3">
    <source>
        <dbReference type="ARBA" id="ARBA00021128"/>
    </source>
</evidence>
<dbReference type="GO" id="GO:0005886">
    <property type="term" value="C:plasma membrane"/>
    <property type="evidence" value="ECO:0007669"/>
    <property type="project" value="UniProtKB-SubCell"/>
</dbReference>
<dbReference type="InterPro" id="IPR019598">
    <property type="entry name" value="Universal_stress_protein_B"/>
</dbReference>
<protein>
    <recommendedName>
        <fullName evidence="3 9">Universal stress protein B</fullName>
    </recommendedName>
</protein>
<dbReference type="HOGENOM" id="CLU_151816_0_0_6"/>
<proteinExistence type="inferred from homology"/>
<accession>G8LJZ4</accession>
<evidence type="ECO:0000256" key="1">
    <source>
        <dbReference type="ARBA" id="ARBA00004429"/>
    </source>
</evidence>
<evidence type="ECO:0000256" key="7">
    <source>
        <dbReference type="ARBA" id="ARBA00022989"/>
    </source>
</evidence>
<evidence type="ECO:0000313" key="11">
    <source>
        <dbReference type="Proteomes" id="UP000007838"/>
    </source>
</evidence>
<feature type="transmembrane region" description="Helical" evidence="9">
    <location>
        <begin position="33"/>
        <end position="54"/>
    </location>
</feature>
<dbReference type="eggNOG" id="ENOG502ZP3V">
    <property type="taxonomic scope" value="Bacteria"/>
</dbReference>
<gene>
    <name evidence="9 10" type="primary">uspB</name>
    <name evidence="10" type="ORF">EcWSU1_04299</name>
</gene>
<dbReference type="KEGG" id="eec:EcWSU1_04299"/>
<evidence type="ECO:0000256" key="5">
    <source>
        <dbReference type="ARBA" id="ARBA00022519"/>
    </source>
</evidence>